<dbReference type="GO" id="GO:0005524">
    <property type="term" value="F:ATP binding"/>
    <property type="evidence" value="ECO:0007669"/>
    <property type="project" value="UniProtKB-KW"/>
</dbReference>
<dbReference type="SUPFAM" id="SSF56112">
    <property type="entry name" value="Protein kinase-like (PK-like)"/>
    <property type="match status" value="1"/>
</dbReference>
<dbReference type="Gene3D" id="3.30.430.20">
    <property type="entry name" value="Gnk2 domain, C-X8-C-X2-C motif"/>
    <property type="match status" value="2"/>
</dbReference>
<keyword evidence="13" id="KW-0325">Glycoprotein</keyword>
<evidence type="ECO:0000256" key="8">
    <source>
        <dbReference type="ARBA" id="ARBA00022777"/>
    </source>
</evidence>
<dbReference type="GO" id="GO:0006979">
    <property type="term" value="P:response to oxidative stress"/>
    <property type="evidence" value="ECO:0007669"/>
    <property type="project" value="UniProtKB-ARBA"/>
</dbReference>
<name>A0AAW1JQN3_SAPOF</name>
<dbReference type="Gene3D" id="3.30.200.20">
    <property type="entry name" value="Phosphorylase Kinase, domain 1"/>
    <property type="match status" value="1"/>
</dbReference>
<dbReference type="PANTHER" id="PTHR27002:SF980">
    <property type="entry name" value="CYSTEINE-RICH RECEPTOR-LIKE PROTEIN KINASE 10 ISOFORM X1"/>
    <property type="match status" value="1"/>
</dbReference>
<dbReference type="PROSITE" id="PS51473">
    <property type="entry name" value="GNK2"/>
    <property type="match status" value="2"/>
</dbReference>
<evidence type="ECO:0000256" key="13">
    <source>
        <dbReference type="ARBA" id="ARBA00023180"/>
    </source>
</evidence>
<organism evidence="20 21">
    <name type="scientific">Saponaria officinalis</name>
    <name type="common">Common soapwort</name>
    <name type="synonym">Lychnis saponaria</name>
    <dbReference type="NCBI Taxonomy" id="3572"/>
    <lineage>
        <taxon>Eukaryota</taxon>
        <taxon>Viridiplantae</taxon>
        <taxon>Streptophyta</taxon>
        <taxon>Embryophyta</taxon>
        <taxon>Tracheophyta</taxon>
        <taxon>Spermatophyta</taxon>
        <taxon>Magnoliopsida</taxon>
        <taxon>eudicotyledons</taxon>
        <taxon>Gunneridae</taxon>
        <taxon>Pentapetalae</taxon>
        <taxon>Caryophyllales</taxon>
        <taxon>Caryophyllaceae</taxon>
        <taxon>Caryophylleae</taxon>
        <taxon>Saponaria</taxon>
    </lineage>
</organism>
<keyword evidence="5" id="KW-0732">Signal</keyword>
<dbReference type="CDD" id="cd23509">
    <property type="entry name" value="Gnk2-like"/>
    <property type="match status" value="2"/>
</dbReference>
<feature type="domain" description="Protein kinase" evidence="18">
    <location>
        <begin position="353"/>
        <end position="626"/>
    </location>
</feature>
<comment type="subcellular location">
    <subcellularLocation>
        <location evidence="1">Membrane</location>
        <topology evidence="1">Single-pass membrane protein</topology>
    </subcellularLocation>
</comment>
<evidence type="ECO:0000256" key="4">
    <source>
        <dbReference type="ARBA" id="ARBA00022692"/>
    </source>
</evidence>
<dbReference type="PANTHER" id="PTHR27002">
    <property type="entry name" value="RECEPTOR-LIKE SERINE/THREONINE-PROTEIN KINASE SD1-8"/>
    <property type="match status" value="1"/>
</dbReference>
<dbReference type="SMART" id="SM00220">
    <property type="entry name" value="S_TKc"/>
    <property type="match status" value="1"/>
</dbReference>
<feature type="compositionally biased region" description="Basic and acidic residues" evidence="16">
    <location>
        <begin position="646"/>
        <end position="660"/>
    </location>
</feature>
<keyword evidence="7" id="KW-0547">Nucleotide-binding</keyword>
<keyword evidence="11 17" id="KW-0472">Membrane</keyword>
<evidence type="ECO:0000256" key="16">
    <source>
        <dbReference type="SAM" id="MobiDB-lite"/>
    </source>
</evidence>
<dbReference type="Pfam" id="PF01657">
    <property type="entry name" value="Stress-antifung"/>
    <property type="match status" value="2"/>
</dbReference>
<keyword evidence="12" id="KW-0675">Receptor</keyword>
<keyword evidence="6" id="KW-0677">Repeat</keyword>
<dbReference type="GO" id="GO:0005886">
    <property type="term" value="C:plasma membrane"/>
    <property type="evidence" value="ECO:0007669"/>
    <property type="project" value="TreeGrafter"/>
</dbReference>
<keyword evidence="3" id="KW-0808">Transferase</keyword>
<protein>
    <recommendedName>
        <fullName evidence="22">Cysteine-rich receptor-like protein kinase 10</fullName>
    </recommendedName>
</protein>
<evidence type="ECO:0000256" key="12">
    <source>
        <dbReference type="ARBA" id="ARBA00023170"/>
    </source>
</evidence>
<comment type="caution">
    <text evidence="20">The sequence shown here is derived from an EMBL/GenBank/DDBJ whole genome shotgun (WGS) entry which is preliminary data.</text>
</comment>
<dbReference type="InterPro" id="IPR008271">
    <property type="entry name" value="Ser/Thr_kinase_AS"/>
</dbReference>
<evidence type="ECO:0000256" key="5">
    <source>
        <dbReference type="ARBA" id="ARBA00022729"/>
    </source>
</evidence>
<evidence type="ECO:0000256" key="10">
    <source>
        <dbReference type="ARBA" id="ARBA00022989"/>
    </source>
</evidence>
<keyword evidence="8" id="KW-0418">Kinase</keyword>
<evidence type="ECO:0000256" key="9">
    <source>
        <dbReference type="ARBA" id="ARBA00022840"/>
    </source>
</evidence>
<dbReference type="Pfam" id="PF07714">
    <property type="entry name" value="PK_Tyr_Ser-Thr"/>
    <property type="match status" value="1"/>
</dbReference>
<evidence type="ECO:0000259" key="19">
    <source>
        <dbReference type="PROSITE" id="PS51473"/>
    </source>
</evidence>
<evidence type="ECO:0000256" key="3">
    <source>
        <dbReference type="ARBA" id="ARBA00022679"/>
    </source>
</evidence>
<gene>
    <name evidence="20" type="ORF">RND81_07G134500</name>
</gene>
<dbReference type="InterPro" id="IPR011009">
    <property type="entry name" value="Kinase-like_dom_sf"/>
</dbReference>
<dbReference type="PROSITE" id="PS50011">
    <property type="entry name" value="PROTEIN_KINASE_DOM"/>
    <property type="match status" value="1"/>
</dbReference>
<feature type="domain" description="Gnk2-homologous" evidence="19">
    <location>
        <begin position="42"/>
        <end position="144"/>
    </location>
</feature>
<dbReference type="InterPro" id="IPR000719">
    <property type="entry name" value="Prot_kinase_dom"/>
</dbReference>
<dbReference type="Proteomes" id="UP001443914">
    <property type="component" value="Unassembled WGS sequence"/>
</dbReference>
<accession>A0AAW1JQN3</accession>
<dbReference type="InterPro" id="IPR002902">
    <property type="entry name" value="GNK2"/>
</dbReference>
<feature type="transmembrane region" description="Helical" evidence="17">
    <location>
        <begin position="285"/>
        <end position="310"/>
    </location>
</feature>
<dbReference type="PROSITE" id="PS00108">
    <property type="entry name" value="PROTEIN_KINASE_ST"/>
    <property type="match status" value="1"/>
</dbReference>
<evidence type="ECO:0000256" key="14">
    <source>
        <dbReference type="ARBA" id="ARBA00047558"/>
    </source>
</evidence>
<comment type="catalytic activity">
    <reaction evidence="14">
        <text>L-seryl-[protein] + ATP = O-phospho-L-seryl-[protein] + ADP + H(+)</text>
        <dbReference type="Rhea" id="RHEA:17989"/>
        <dbReference type="Rhea" id="RHEA-COMP:9863"/>
        <dbReference type="Rhea" id="RHEA-COMP:11604"/>
        <dbReference type="ChEBI" id="CHEBI:15378"/>
        <dbReference type="ChEBI" id="CHEBI:29999"/>
        <dbReference type="ChEBI" id="CHEBI:30616"/>
        <dbReference type="ChEBI" id="CHEBI:83421"/>
        <dbReference type="ChEBI" id="CHEBI:456216"/>
    </reaction>
</comment>
<dbReference type="FunFam" id="3.30.430.20:FF:000003">
    <property type="entry name" value="Cysteine-rich RLK (RECEPTOR-like protein kinase) 10"/>
    <property type="match status" value="1"/>
</dbReference>
<evidence type="ECO:0000256" key="15">
    <source>
        <dbReference type="ARBA" id="ARBA00047951"/>
    </source>
</evidence>
<dbReference type="FunFam" id="3.30.200.20:FF:000142">
    <property type="entry name" value="Cysteine-rich receptor-like protein kinase 10"/>
    <property type="match status" value="1"/>
</dbReference>
<dbReference type="InterPro" id="IPR001245">
    <property type="entry name" value="Ser-Thr/Tyr_kinase_cat_dom"/>
</dbReference>
<evidence type="ECO:0008006" key="22">
    <source>
        <dbReference type="Google" id="ProtNLM"/>
    </source>
</evidence>
<keyword evidence="21" id="KW-1185">Reference proteome</keyword>
<evidence type="ECO:0000256" key="7">
    <source>
        <dbReference type="ARBA" id="ARBA00022741"/>
    </source>
</evidence>
<evidence type="ECO:0000256" key="2">
    <source>
        <dbReference type="ARBA" id="ARBA00022527"/>
    </source>
</evidence>
<dbReference type="InterPro" id="IPR038408">
    <property type="entry name" value="GNK2_sf"/>
</dbReference>
<comment type="catalytic activity">
    <reaction evidence="15">
        <text>L-threonyl-[protein] + ATP = O-phospho-L-threonyl-[protein] + ADP + H(+)</text>
        <dbReference type="Rhea" id="RHEA:46608"/>
        <dbReference type="Rhea" id="RHEA-COMP:11060"/>
        <dbReference type="Rhea" id="RHEA-COMP:11605"/>
        <dbReference type="ChEBI" id="CHEBI:15378"/>
        <dbReference type="ChEBI" id="CHEBI:30013"/>
        <dbReference type="ChEBI" id="CHEBI:30616"/>
        <dbReference type="ChEBI" id="CHEBI:61977"/>
        <dbReference type="ChEBI" id="CHEBI:456216"/>
    </reaction>
</comment>
<dbReference type="Gene3D" id="1.10.510.10">
    <property type="entry name" value="Transferase(Phosphotransferase) domain 1"/>
    <property type="match status" value="1"/>
</dbReference>
<feature type="compositionally biased region" description="Polar residues" evidence="16">
    <location>
        <begin position="628"/>
        <end position="645"/>
    </location>
</feature>
<dbReference type="AlphaFoldDB" id="A0AAW1JQN3"/>
<keyword evidence="10 17" id="KW-1133">Transmembrane helix</keyword>
<evidence type="ECO:0000259" key="18">
    <source>
        <dbReference type="PROSITE" id="PS50011"/>
    </source>
</evidence>
<dbReference type="CDD" id="cd14066">
    <property type="entry name" value="STKc_IRAK"/>
    <property type="match status" value="1"/>
</dbReference>
<sequence>MQKQDKASLHPCITKTTFIKCVGLLILLVNFVPGDSQSHPNLVDYVCDNENGNYTDNSVYQDNLKTLLTELASQSASSSFQNSTHGVGSNKVYGLFSCRGDVSLPFCDKCVQAAAGVVFSGCPKQKEAIIWYEQCTLRYANRNFFAKPETLPWVVDNYRIANASDPNNFERVLSDTVDPLITKATVDKTSHAFATGDAALSSSLTLYCLVQCTPDLTGDDCYSCLRYAFDVSRLYDCCGGPRLRLFILRPSCQVMWDTTRFYTVKPSPPPPPPLPPSDKKDIGYYLIRAGIPAAGALALILCAIAIFALLKKRRQQNPEQHSEIQPSVIQTDRNTRDALQFDMETIRTATSNFSYAKRLGEGGFGPVYRGTLPNGQEVAVKRLSENSGQGDREFANEVNLLAKLQHKNLVRLLGFCVEGEEKLLVYEFMPNSSLDRFLFDPNNRKYLDWQTRFRIIMGISRGLLYLHEDSRLTIIHRDLKSSNVLLDEEMNPKIADFGMARLVKMDQTQANNTTRIVGTHGYMAPEYLMAGVFSIKSDVYSFGVLLLEIISGRSNSLFNKSLGRDSLLSRAWRLWNSGDVMELVDPTLGTDVSRDEVLRCIQVALFCAQEDAASRPTMASVVHMLSSNSSDFRPSAPTPSYSVTMDDNRPGSHELDEQNEPHYANNTGINYRTDLYPR</sequence>
<evidence type="ECO:0000256" key="1">
    <source>
        <dbReference type="ARBA" id="ARBA00004167"/>
    </source>
</evidence>
<evidence type="ECO:0000256" key="6">
    <source>
        <dbReference type="ARBA" id="ARBA00022737"/>
    </source>
</evidence>
<evidence type="ECO:0000313" key="20">
    <source>
        <dbReference type="EMBL" id="KAK9706552.1"/>
    </source>
</evidence>
<dbReference type="GO" id="GO:0004674">
    <property type="term" value="F:protein serine/threonine kinase activity"/>
    <property type="evidence" value="ECO:0007669"/>
    <property type="project" value="UniProtKB-KW"/>
</dbReference>
<dbReference type="FunFam" id="1.10.510.10:FF:000129">
    <property type="entry name" value="cysteine-rich receptor-like protein kinase 10"/>
    <property type="match status" value="1"/>
</dbReference>
<feature type="region of interest" description="Disordered" evidence="16">
    <location>
        <begin position="628"/>
        <end position="678"/>
    </location>
</feature>
<proteinExistence type="predicted"/>
<reference evidence="20" key="1">
    <citation type="submission" date="2024-03" db="EMBL/GenBank/DDBJ databases">
        <title>WGS assembly of Saponaria officinalis var. Norfolk2.</title>
        <authorList>
            <person name="Jenkins J."/>
            <person name="Shu S."/>
            <person name="Grimwood J."/>
            <person name="Barry K."/>
            <person name="Goodstein D."/>
            <person name="Schmutz J."/>
            <person name="Leebens-Mack J."/>
            <person name="Osbourn A."/>
        </authorList>
    </citation>
    <scope>NUCLEOTIDE SEQUENCE [LARGE SCALE GENOMIC DNA]</scope>
    <source>
        <strain evidence="20">JIC</strain>
    </source>
</reference>
<evidence type="ECO:0000313" key="21">
    <source>
        <dbReference type="Proteomes" id="UP001443914"/>
    </source>
</evidence>
<dbReference type="EMBL" id="JBDFQZ010000007">
    <property type="protein sequence ID" value="KAK9706552.1"/>
    <property type="molecule type" value="Genomic_DNA"/>
</dbReference>
<evidence type="ECO:0000256" key="11">
    <source>
        <dbReference type="ARBA" id="ARBA00023136"/>
    </source>
</evidence>
<keyword evidence="9" id="KW-0067">ATP-binding</keyword>
<keyword evidence="4 17" id="KW-0812">Transmembrane</keyword>
<evidence type="ECO:0000256" key="17">
    <source>
        <dbReference type="SAM" id="Phobius"/>
    </source>
</evidence>
<feature type="domain" description="Gnk2-homologous" evidence="19">
    <location>
        <begin position="151"/>
        <end position="261"/>
    </location>
</feature>
<keyword evidence="2" id="KW-0723">Serine/threonine-protein kinase</keyword>